<dbReference type="EMBL" id="CP002299">
    <property type="protein sequence ID" value="ADP84243.1"/>
    <property type="molecule type" value="Genomic_DNA"/>
</dbReference>
<feature type="region of interest" description="Disordered" evidence="1">
    <location>
        <begin position="141"/>
        <end position="215"/>
    </location>
</feature>
<feature type="region of interest" description="Disordered" evidence="1">
    <location>
        <begin position="244"/>
        <end position="314"/>
    </location>
</feature>
<reference evidence="2 3" key="1">
    <citation type="submission" date="2010-10" db="EMBL/GenBank/DDBJ databases">
        <title>Complete sequence of Frankia sp. EuI1c.</title>
        <authorList>
            <consortium name="US DOE Joint Genome Institute"/>
            <person name="Lucas S."/>
            <person name="Copeland A."/>
            <person name="Lapidus A."/>
            <person name="Cheng J.-F."/>
            <person name="Bruce D."/>
            <person name="Goodwin L."/>
            <person name="Pitluck S."/>
            <person name="Chertkov O."/>
            <person name="Detter J.C."/>
            <person name="Han C."/>
            <person name="Tapia R."/>
            <person name="Land M."/>
            <person name="Hauser L."/>
            <person name="Jeffries C."/>
            <person name="Kyrpides N."/>
            <person name="Ivanova N."/>
            <person name="Mikhailova N."/>
            <person name="Beauchemin N."/>
            <person name="Sen A."/>
            <person name="Sur S.A."/>
            <person name="Gtari M."/>
            <person name="Wall L."/>
            <person name="Tisa L."/>
            <person name="Woyke T."/>
        </authorList>
    </citation>
    <scope>NUCLEOTIDE SEQUENCE [LARGE SCALE GENOMIC DNA]</scope>
    <source>
        <strain evidence="3">DSM 45817 / CECT 9037 / EuI1c</strain>
    </source>
</reference>
<feature type="region of interest" description="Disordered" evidence="1">
    <location>
        <begin position="1"/>
        <end position="25"/>
    </location>
</feature>
<name>E3J4H9_PSEI1</name>
<keyword evidence="3" id="KW-1185">Reference proteome</keyword>
<evidence type="ECO:0000256" key="1">
    <source>
        <dbReference type="SAM" id="MobiDB-lite"/>
    </source>
</evidence>
<feature type="compositionally biased region" description="Polar residues" evidence="1">
    <location>
        <begin position="257"/>
        <end position="268"/>
    </location>
</feature>
<feature type="region of interest" description="Disordered" evidence="1">
    <location>
        <begin position="387"/>
        <end position="496"/>
    </location>
</feature>
<dbReference type="AlphaFoldDB" id="E3J4H9"/>
<dbReference type="OrthoDB" id="9862969at2"/>
<protein>
    <submittedName>
        <fullName evidence="2">Uncharacterized protein</fullName>
    </submittedName>
</protein>
<evidence type="ECO:0000313" key="3">
    <source>
        <dbReference type="Proteomes" id="UP000002484"/>
    </source>
</evidence>
<feature type="region of interest" description="Disordered" evidence="1">
    <location>
        <begin position="335"/>
        <end position="367"/>
    </location>
</feature>
<feature type="compositionally biased region" description="Polar residues" evidence="1">
    <location>
        <begin position="292"/>
        <end position="309"/>
    </location>
</feature>
<feature type="compositionally biased region" description="Low complexity" evidence="1">
    <location>
        <begin position="142"/>
        <end position="175"/>
    </location>
</feature>
<feature type="region of interest" description="Disordered" evidence="1">
    <location>
        <begin position="84"/>
        <end position="126"/>
    </location>
</feature>
<feature type="compositionally biased region" description="Low complexity" evidence="1">
    <location>
        <begin position="394"/>
        <end position="474"/>
    </location>
</feature>
<evidence type="ECO:0000313" key="2">
    <source>
        <dbReference type="EMBL" id="ADP84243.1"/>
    </source>
</evidence>
<feature type="compositionally biased region" description="Low complexity" evidence="1">
    <location>
        <begin position="198"/>
        <end position="215"/>
    </location>
</feature>
<dbReference type="HOGENOM" id="CLU_549523_0_0_11"/>
<feature type="compositionally biased region" description="Pro residues" evidence="1">
    <location>
        <begin position="48"/>
        <end position="67"/>
    </location>
</feature>
<sequence>MGSPYFTDRRPHDDYEAYPAEDGWPPVRGHVAAVAQVHRPAGPSARIPAPPVPPPGEFDPRSGPPSTPGTLRRIEAVAAQEQQYRAPAGQGYAEPGYGFDDYQERYRTTGGYPGSGGGYSDYDARPDYEDRIASRSWAATLSARDAGRAASADHAGGTVIESRAGATRAGGSRTAPGNRATPGGARPRVERAERPDGGQRAPGAHRAPAGRPGSARARLAIASTASLAGLSALVGTAVMATDTGSLTIKPGAGGTATGQWPTSESTDVASAGGGTMDDGPHLTPTAPGGGTSSRQTTAPTPSQAESPSTFGDLTGGVVYGDGGYVNAAGPLNPAVTSADPNADPMAASTPDAAASTDSSSPAGPANGIGTGTLTWLGIGDLDLGNIVGTASSGPTTSPDPLNSPDPSTSPDSSGTPSPTGSTSPSGSATTPSGPDSSNSSSTSSGSTPHASAAPSPSSAVTATSTTYRSTSSSADPFVVTSADHPSNEHAVIGRFV</sequence>
<dbReference type="KEGG" id="fri:FraEuI1c_6259"/>
<dbReference type="InParanoid" id="E3J4H9"/>
<feature type="compositionally biased region" description="Basic and acidic residues" evidence="1">
    <location>
        <begin position="187"/>
        <end position="197"/>
    </location>
</feature>
<feature type="compositionally biased region" description="Low complexity" evidence="1">
    <location>
        <begin position="342"/>
        <end position="367"/>
    </location>
</feature>
<dbReference type="STRING" id="298654.FraEuI1c_6259"/>
<organism evidence="2 3">
    <name type="scientific">Pseudofrankia inefficax (strain DSM 45817 / CECT 9037 / DDB 130130 / EuI1c)</name>
    <name type="common">Frankia inefficax</name>
    <dbReference type="NCBI Taxonomy" id="298654"/>
    <lineage>
        <taxon>Bacteria</taxon>
        <taxon>Bacillati</taxon>
        <taxon>Actinomycetota</taxon>
        <taxon>Actinomycetes</taxon>
        <taxon>Frankiales</taxon>
        <taxon>Frankiaceae</taxon>
        <taxon>Pseudofrankia</taxon>
    </lineage>
</organism>
<dbReference type="Proteomes" id="UP000002484">
    <property type="component" value="Chromosome"/>
</dbReference>
<dbReference type="RefSeq" id="WP_013427356.1">
    <property type="nucleotide sequence ID" value="NC_014666.1"/>
</dbReference>
<feature type="region of interest" description="Disordered" evidence="1">
    <location>
        <begin position="39"/>
        <end position="70"/>
    </location>
</feature>
<gene>
    <name evidence="2" type="ordered locus">FraEuI1c_6259</name>
</gene>
<proteinExistence type="predicted"/>
<accession>E3J4H9</accession>